<keyword evidence="10" id="KW-1185">Reference proteome</keyword>
<dbReference type="InterPro" id="IPR016681">
    <property type="entry name" value="SuccinylGlu_desuccinylase"/>
</dbReference>
<dbReference type="STRING" id="642227.HA49_11425"/>
<dbReference type="UniPathway" id="UPA00185">
    <property type="reaction ID" value="UER00283"/>
</dbReference>
<keyword evidence="4 5" id="KW-0862">Zinc</keyword>
<evidence type="ECO:0000313" key="9">
    <source>
        <dbReference type="EMBL" id="KGD72830.1"/>
    </source>
</evidence>
<evidence type="ECO:0000256" key="6">
    <source>
        <dbReference type="NCBIfam" id="TIGR03242"/>
    </source>
</evidence>
<feature type="binding site" evidence="5">
    <location>
        <position position="57"/>
    </location>
    <ligand>
        <name>Zn(2+)</name>
        <dbReference type="ChEBI" id="CHEBI:29105"/>
    </ligand>
</feature>
<dbReference type="InterPro" id="IPR055438">
    <property type="entry name" value="AstE_AspA_cat"/>
</dbReference>
<evidence type="ECO:0000256" key="3">
    <source>
        <dbReference type="ARBA" id="ARBA00022801"/>
    </source>
</evidence>
<evidence type="ECO:0000259" key="7">
    <source>
        <dbReference type="Pfam" id="PF04952"/>
    </source>
</evidence>
<protein>
    <recommendedName>
        <fullName evidence="5 6">Succinylglutamate desuccinylase</fullName>
        <ecNumber evidence="5 6">3.5.1.96</ecNumber>
    </recommendedName>
</protein>
<comment type="similarity">
    <text evidence="5">Belongs to the AspA/AstE family. Succinylglutamate desuccinylase subfamily.</text>
</comment>
<dbReference type="Pfam" id="PF24827">
    <property type="entry name" value="AstE_AspA_cat"/>
    <property type="match status" value="1"/>
</dbReference>
<feature type="domain" description="Succinylglutamate desuccinylase/Aspartoacylase catalytic" evidence="8">
    <location>
        <begin position="45"/>
        <end position="240"/>
    </location>
</feature>
<dbReference type="PANTHER" id="PTHR15162:SF7">
    <property type="entry name" value="SUCCINYLGLUTAMATE DESUCCINYLASE"/>
    <property type="match status" value="1"/>
</dbReference>
<feature type="active site" evidence="5">
    <location>
        <position position="214"/>
    </location>
</feature>
<keyword evidence="3 5" id="KW-0378">Hydrolase</keyword>
<evidence type="ECO:0000256" key="4">
    <source>
        <dbReference type="ARBA" id="ARBA00022833"/>
    </source>
</evidence>
<dbReference type="NCBIfam" id="TIGR03242">
    <property type="entry name" value="arg_catab_astE"/>
    <property type="match status" value="1"/>
</dbReference>
<dbReference type="eggNOG" id="COG2988">
    <property type="taxonomic scope" value="Bacteria"/>
</dbReference>
<dbReference type="InterPro" id="IPR050178">
    <property type="entry name" value="AspA/AstE_fam"/>
</dbReference>
<dbReference type="Gene3D" id="3.40.630.10">
    <property type="entry name" value="Zn peptidases"/>
    <property type="match status" value="1"/>
</dbReference>
<accession>A0A095VDR6</accession>
<dbReference type="GO" id="GO:0019544">
    <property type="term" value="P:L-arginine catabolic process to L-glutamate"/>
    <property type="evidence" value="ECO:0007669"/>
    <property type="project" value="UniProtKB-UniRule"/>
</dbReference>
<dbReference type="PANTHER" id="PTHR15162">
    <property type="entry name" value="ASPARTOACYLASE"/>
    <property type="match status" value="1"/>
</dbReference>
<dbReference type="SUPFAM" id="SSF53187">
    <property type="entry name" value="Zn-dependent exopeptidases"/>
    <property type="match status" value="1"/>
</dbReference>
<evidence type="ECO:0000259" key="8">
    <source>
        <dbReference type="Pfam" id="PF24827"/>
    </source>
</evidence>
<dbReference type="AlphaFoldDB" id="A0A095VDR6"/>
<feature type="domain" description="AstE/AspA barrel-sandwich hybrid" evidence="7">
    <location>
        <begin position="255"/>
        <end position="327"/>
    </location>
</feature>
<proteinExistence type="inferred from homology"/>
<evidence type="ECO:0000256" key="2">
    <source>
        <dbReference type="ARBA" id="ARBA00022723"/>
    </source>
</evidence>
<dbReference type="Pfam" id="PF04952">
    <property type="entry name" value="AstE_AspA_hybrid"/>
    <property type="match status" value="1"/>
</dbReference>
<feature type="binding site" evidence="5">
    <location>
        <position position="54"/>
    </location>
    <ligand>
        <name>Zn(2+)</name>
        <dbReference type="ChEBI" id="CHEBI:29105"/>
    </ligand>
</feature>
<reference evidence="9" key="1">
    <citation type="submission" date="2014-12" db="EMBL/GenBank/DDBJ databases">
        <title>The draft genome of the Tatumella morbirosei type strain, LMG23360T isolated from pineapple rot.</title>
        <authorList>
            <person name="Smits T.H."/>
            <person name="Palmer M."/>
            <person name="Venter S.N."/>
            <person name="Duffy B."/>
            <person name="Steenkamp E.T."/>
            <person name="Chan W.Y."/>
            <person name="Coutinho T.A."/>
            <person name="Coetzee M.P."/>
            <person name="De Maayer P."/>
        </authorList>
    </citation>
    <scope>NUCLEOTIDE SEQUENCE [LARGE SCALE GENOMIC DNA]</scope>
    <source>
        <strain evidence="9">LMG 23360</strain>
    </source>
</reference>
<dbReference type="EMBL" id="JPKR02000003">
    <property type="protein sequence ID" value="KGD72830.1"/>
    <property type="molecule type" value="Genomic_DNA"/>
</dbReference>
<dbReference type="CDD" id="cd03855">
    <property type="entry name" value="M14_ASTE"/>
    <property type="match status" value="1"/>
</dbReference>
<feature type="binding site" evidence="5">
    <location>
        <position position="151"/>
    </location>
    <ligand>
        <name>Zn(2+)</name>
        <dbReference type="ChEBI" id="CHEBI:29105"/>
    </ligand>
</feature>
<sequence length="328" mass="36050">MNDYLQHVLSGESSDLSEGKNEFLSWRETGEGILELTPSGAVAANSLVVSAGIHGNETAPVEILNPIVSQLLAGKRPLTSRLLVIYGNPAALRAGTRFTHYDLNRLFSSGWKTIAPCYESRRASELEQAVQGFMAGATETESSRRWHLDLHTAIRGSLFQKFGLLPVSPHPWGEPFLDWLNRAGAEALVFHRSPGGTFTHFSCNALQMESCTLELGKALPFGRNTLSDFTQTQQALLALICGDTILPDAPVVPAKHFRVAQQITRLSDEFRLHMADSTLNFTEFPAGTLLAEDSEQQYRVENPAGERVLFPNPRVAHGLRAGLMLVEQ</sequence>
<evidence type="ECO:0000313" key="10">
    <source>
        <dbReference type="Proteomes" id="UP000029577"/>
    </source>
</evidence>
<dbReference type="GO" id="GO:0008270">
    <property type="term" value="F:zinc ion binding"/>
    <property type="evidence" value="ECO:0007669"/>
    <property type="project" value="UniProtKB-UniRule"/>
</dbReference>
<comment type="function">
    <text evidence="5">Transforms N(2)-succinylglutamate into succinate and glutamate.</text>
</comment>
<name>A0A095VDR6_9GAMM</name>
<dbReference type="GO" id="GO:0009017">
    <property type="term" value="F:succinylglutamate desuccinylase activity"/>
    <property type="evidence" value="ECO:0007669"/>
    <property type="project" value="UniProtKB-UniRule"/>
</dbReference>
<dbReference type="GO" id="GO:0016788">
    <property type="term" value="F:hydrolase activity, acting on ester bonds"/>
    <property type="evidence" value="ECO:0007669"/>
    <property type="project" value="UniProtKB-UniRule"/>
</dbReference>
<comment type="cofactor">
    <cofactor evidence="5">
        <name>Zn(2+)</name>
        <dbReference type="ChEBI" id="CHEBI:29105"/>
    </cofactor>
    <text evidence="5">Binds 1 zinc ion per subunit.</text>
</comment>
<comment type="caution">
    <text evidence="9">The sequence shown here is derived from an EMBL/GenBank/DDBJ whole genome shotgun (WGS) entry which is preliminary data.</text>
</comment>
<dbReference type="OrthoDB" id="5290473at2"/>
<comment type="catalytic activity">
    <reaction evidence="5">
        <text>N-succinyl-L-glutamate + H2O = L-glutamate + succinate</text>
        <dbReference type="Rhea" id="RHEA:15169"/>
        <dbReference type="ChEBI" id="CHEBI:15377"/>
        <dbReference type="ChEBI" id="CHEBI:29985"/>
        <dbReference type="ChEBI" id="CHEBI:30031"/>
        <dbReference type="ChEBI" id="CHEBI:58763"/>
        <dbReference type="EC" id="3.5.1.96"/>
    </reaction>
</comment>
<dbReference type="EC" id="3.5.1.96" evidence="5 6"/>
<evidence type="ECO:0000256" key="5">
    <source>
        <dbReference type="HAMAP-Rule" id="MF_00767"/>
    </source>
</evidence>
<dbReference type="NCBIfam" id="NF003706">
    <property type="entry name" value="PRK05324.1"/>
    <property type="match status" value="1"/>
</dbReference>
<dbReference type="InterPro" id="IPR007036">
    <property type="entry name" value="Aste_AspA_hybrid_dom"/>
</dbReference>
<dbReference type="GO" id="GO:0019545">
    <property type="term" value="P:L-arginine catabolic process to succinate"/>
    <property type="evidence" value="ECO:0007669"/>
    <property type="project" value="UniProtKB-UniRule"/>
</dbReference>
<keyword evidence="2 5" id="KW-0479">Metal-binding</keyword>
<organism evidence="9 10">
    <name type="scientific">Tatumella morbirosei</name>
    <dbReference type="NCBI Taxonomy" id="642227"/>
    <lineage>
        <taxon>Bacteria</taxon>
        <taxon>Pseudomonadati</taxon>
        <taxon>Pseudomonadota</taxon>
        <taxon>Gammaproteobacteria</taxon>
        <taxon>Enterobacterales</taxon>
        <taxon>Erwiniaceae</taxon>
        <taxon>Tatumella</taxon>
    </lineage>
</organism>
<dbReference type="HAMAP" id="MF_00767">
    <property type="entry name" value="Arg_catab_AstE"/>
    <property type="match status" value="1"/>
</dbReference>
<dbReference type="RefSeq" id="WP_038020871.1">
    <property type="nucleotide sequence ID" value="NZ_JPKR02000003.1"/>
</dbReference>
<comment type="pathway">
    <text evidence="5">Amino-acid degradation; L-arginine degradation via AST pathway; L-glutamate and succinate from L-arginine: step 5/5.</text>
</comment>
<gene>
    <name evidence="5" type="primary">astE</name>
    <name evidence="9" type="ORF">HA49_11425</name>
</gene>
<dbReference type="Proteomes" id="UP000029577">
    <property type="component" value="Unassembled WGS sequence"/>
</dbReference>
<keyword evidence="1 5" id="KW-0056">Arginine metabolism</keyword>
<evidence type="ECO:0000256" key="1">
    <source>
        <dbReference type="ARBA" id="ARBA00022503"/>
    </source>
</evidence>